<dbReference type="GO" id="GO:0003007">
    <property type="term" value="P:heart morphogenesis"/>
    <property type="evidence" value="ECO:0007669"/>
    <property type="project" value="UniProtKB-ARBA"/>
</dbReference>
<dbReference type="PANTHER" id="PTHR13817:SF180">
    <property type="entry name" value="IMMUNOGLOBULIN-LIKE AND FIBRONECTIN TYPE III DOMAIN-CONTAINING 1, TANDEM DUPLICATE 3-RELATED"/>
    <property type="match status" value="1"/>
</dbReference>
<dbReference type="GO" id="GO:0045214">
    <property type="term" value="P:sarcomere organization"/>
    <property type="evidence" value="ECO:0007669"/>
    <property type="project" value="TreeGrafter"/>
</dbReference>
<reference evidence="5" key="1">
    <citation type="submission" date="2025-08" db="UniProtKB">
        <authorList>
            <consortium name="Ensembl"/>
        </authorList>
    </citation>
    <scope>IDENTIFICATION</scope>
</reference>
<dbReference type="Pfam" id="PF18362">
    <property type="entry name" value="THB"/>
    <property type="match status" value="1"/>
</dbReference>
<feature type="domain" description="Ig-like" evidence="4">
    <location>
        <begin position="290"/>
        <end position="373"/>
    </location>
</feature>
<evidence type="ECO:0000256" key="3">
    <source>
        <dbReference type="SAM" id="MobiDB-lite"/>
    </source>
</evidence>
<feature type="domain" description="Ig-like" evidence="4">
    <location>
        <begin position="62"/>
        <end position="152"/>
    </location>
</feature>
<dbReference type="Pfam" id="PF07679">
    <property type="entry name" value="I-set"/>
    <property type="match status" value="2"/>
</dbReference>
<name>A0A3B4X112_SERLL</name>
<dbReference type="InterPro" id="IPR003599">
    <property type="entry name" value="Ig_sub"/>
</dbReference>
<keyword evidence="6" id="KW-1185">Reference proteome</keyword>
<dbReference type="SMART" id="SM00409">
    <property type="entry name" value="IG"/>
    <property type="match status" value="2"/>
</dbReference>
<dbReference type="InterPro" id="IPR040849">
    <property type="entry name" value="MyBP-C_THB"/>
</dbReference>
<dbReference type="Ensembl" id="ENSSLDT00000010290.1">
    <property type="protein sequence ID" value="ENSSLDP00000009936.1"/>
    <property type="gene ID" value="ENSSLDG00000007924.1"/>
</dbReference>
<dbReference type="FunFam" id="2.60.40.10:FF:000107">
    <property type="entry name" value="Myosin, light chain kinase a"/>
    <property type="match status" value="1"/>
</dbReference>
<dbReference type="SUPFAM" id="SSF48726">
    <property type="entry name" value="Immunoglobulin"/>
    <property type="match status" value="2"/>
</dbReference>
<evidence type="ECO:0000259" key="4">
    <source>
        <dbReference type="PROSITE" id="PS50835"/>
    </source>
</evidence>
<dbReference type="InterPro" id="IPR007110">
    <property type="entry name" value="Ig-like_dom"/>
</dbReference>
<keyword evidence="1" id="KW-0677">Repeat</keyword>
<reference evidence="5" key="2">
    <citation type="submission" date="2025-09" db="UniProtKB">
        <authorList>
            <consortium name="Ensembl"/>
        </authorList>
    </citation>
    <scope>IDENTIFICATION</scope>
</reference>
<dbReference type="GO" id="GO:0055013">
    <property type="term" value="P:cardiac muscle cell development"/>
    <property type="evidence" value="ECO:0007669"/>
    <property type="project" value="UniProtKB-ARBA"/>
</dbReference>
<dbReference type="STRING" id="1841481.ENSSLDP00000009936"/>
<dbReference type="InterPro" id="IPR013783">
    <property type="entry name" value="Ig-like_fold"/>
</dbReference>
<feature type="region of interest" description="Disordered" evidence="3">
    <location>
        <begin position="465"/>
        <end position="499"/>
    </location>
</feature>
<dbReference type="AlphaFoldDB" id="A0A3B4X112"/>
<dbReference type="InterPro" id="IPR013098">
    <property type="entry name" value="Ig_I-set"/>
</dbReference>
<dbReference type="FunFam" id="2.60.40.10:FF:001097">
    <property type="entry name" value="Immunoglobulin-like and fibronectin type III domain-containing protein 1"/>
    <property type="match status" value="1"/>
</dbReference>
<dbReference type="InterPro" id="IPR036179">
    <property type="entry name" value="Ig-like_dom_sf"/>
</dbReference>
<dbReference type="GeneTree" id="ENSGT00940000160123"/>
<accession>A0A3B4X112</accession>
<evidence type="ECO:0000313" key="6">
    <source>
        <dbReference type="Proteomes" id="UP000261360"/>
    </source>
</evidence>
<dbReference type="PROSITE" id="PS50835">
    <property type="entry name" value="IG_LIKE"/>
    <property type="match status" value="2"/>
</dbReference>
<dbReference type="InterPro" id="IPR050964">
    <property type="entry name" value="Striated_Muscle_Regulatory"/>
</dbReference>
<keyword evidence="2" id="KW-0393">Immunoglobulin domain</keyword>
<dbReference type="Gene3D" id="2.60.40.10">
    <property type="entry name" value="Immunoglobulins"/>
    <property type="match status" value="2"/>
</dbReference>
<evidence type="ECO:0000256" key="1">
    <source>
        <dbReference type="ARBA" id="ARBA00022737"/>
    </source>
</evidence>
<protein>
    <recommendedName>
        <fullName evidence="4">Ig-like domain-containing protein</fullName>
    </recommendedName>
</protein>
<dbReference type="PANTHER" id="PTHR13817">
    <property type="entry name" value="TITIN"/>
    <property type="match status" value="1"/>
</dbReference>
<evidence type="ECO:0000313" key="5">
    <source>
        <dbReference type="Ensembl" id="ENSSLDP00000009936.1"/>
    </source>
</evidence>
<organism evidence="5 6">
    <name type="scientific">Seriola lalandi dorsalis</name>
    <dbReference type="NCBI Taxonomy" id="1841481"/>
    <lineage>
        <taxon>Eukaryota</taxon>
        <taxon>Metazoa</taxon>
        <taxon>Chordata</taxon>
        <taxon>Craniata</taxon>
        <taxon>Vertebrata</taxon>
        <taxon>Euteleostomi</taxon>
        <taxon>Actinopterygii</taxon>
        <taxon>Neopterygii</taxon>
        <taxon>Teleostei</taxon>
        <taxon>Neoteleostei</taxon>
        <taxon>Acanthomorphata</taxon>
        <taxon>Carangaria</taxon>
        <taxon>Carangiformes</taxon>
        <taxon>Carangidae</taxon>
        <taxon>Seriola</taxon>
    </lineage>
</organism>
<evidence type="ECO:0000256" key="2">
    <source>
        <dbReference type="ARBA" id="ARBA00023319"/>
    </source>
</evidence>
<dbReference type="GO" id="GO:0031430">
    <property type="term" value="C:M band"/>
    <property type="evidence" value="ECO:0007669"/>
    <property type="project" value="TreeGrafter"/>
</dbReference>
<sequence>MWKRAKNSGPTVRQNFSLVHQYIQRFNEVSGNKSAVIRRISKTTGVMITQYVVNLPEGKTTPDFQCIPAPVSIQEGKLAVFKAVVKGDPKPEVSWRRAKGHTFDKDKFQSKYDESTGEHILEIRRVCADDTDTFKCYAVNEYGKAVCTTTLTVHDASTNPSDFRKLLRKSKVERADGETDERFWEAMLKADRKDYERICSEFGVDLHLILKKLDEKKKERMQNKCKDGVIPYHEDTTEKHSFKSVERMKDFSIKGQIQKDTELNQMDVERVHLLHTGLNETDDEEVNLLPTEIKLSNVDFVIKIQEIKAQEREDALFECVLTHPLPRITWMGKGSTLEDGEKYSITVSDHKLIHRLLIRNCKQLDKGIYSAVAGITSCSAWLVVEDEGDPTSAGKKKPRKTTSASGAQIELEKVAKQQQIKYREEMEMILAVVKTKHEAGELKGEKTLTTGGRAGEITAVTGLGENAGAVKDEPDASVLSKPTESKEKAKLKNSRGDGTVSKLDVSGCVTKTEVQVIADDSKNKKHTKSGQVDFDKVTGKVDLCLTMHFNHQHFSE</sequence>
<proteinExistence type="predicted"/>
<dbReference type="Proteomes" id="UP000261360">
    <property type="component" value="Unplaced"/>
</dbReference>